<dbReference type="RefSeq" id="WP_154357938.1">
    <property type="nucleotide sequence ID" value="NZ_WKJL01000007.1"/>
</dbReference>
<evidence type="ECO:0000259" key="1">
    <source>
        <dbReference type="PROSITE" id="PS51186"/>
    </source>
</evidence>
<dbReference type="GO" id="GO:0016747">
    <property type="term" value="F:acyltransferase activity, transferring groups other than amino-acyl groups"/>
    <property type="evidence" value="ECO:0007669"/>
    <property type="project" value="InterPro"/>
</dbReference>
<reference evidence="2 3" key="1">
    <citation type="submission" date="2019-11" db="EMBL/GenBank/DDBJ databases">
        <title>Novel species isolated from a subtropical stream in China.</title>
        <authorList>
            <person name="Lu H."/>
        </authorList>
    </citation>
    <scope>NUCLEOTIDE SEQUENCE [LARGE SCALE GENOMIC DNA]</scope>
    <source>
        <strain evidence="2 3">FT26W</strain>
    </source>
</reference>
<dbReference type="InterPro" id="IPR000182">
    <property type="entry name" value="GNAT_dom"/>
</dbReference>
<dbReference type="Proteomes" id="UP000439986">
    <property type="component" value="Unassembled WGS sequence"/>
</dbReference>
<organism evidence="2 3">
    <name type="scientific">Duganella aquatilis</name>
    <dbReference type="NCBI Taxonomy" id="2666082"/>
    <lineage>
        <taxon>Bacteria</taxon>
        <taxon>Pseudomonadati</taxon>
        <taxon>Pseudomonadota</taxon>
        <taxon>Betaproteobacteria</taxon>
        <taxon>Burkholderiales</taxon>
        <taxon>Oxalobacteraceae</taxon>
        <taxon>Telluria group</taxon>
        <taxon>Duganella</taxon>
    </lineage>
</organism>
<protein>
    <recommendedName>
        <fullName evidence="1">N-acetyltransferase domain-containing protein</fullName>
    </recommendedName>
</protein>
<dbReference type="PROSITE" id="PS51186">
    <property type="entry name" value="GNAT"/>
    <property type="match status" value="1"/>
</dbReference>
<dbReference type="Gene3D" id="3.40.630.30">
    <property type="match status" value="1"/>
</dbReference>
<dbReference type="SUPFAM" id="SSF55729">
    <property type="entry name" value="Acyl-CoA N-acyltransferases (Nat)"/>
    <property type="match status" value="1"/>
</dbReference>
<comment type="caution">
    <text evidence="2">The sequence shown here is derived from an EMBL/GenBank/DDBJ whole genome shotgun (WGS) entry which is preliminary data.</text>
</comment>
<keyword evidence="3" id="KW-1185">Reference proteome</keyword>
<gene>
    <name evidence="2" type="ORF">GJ698_12445</name>
</gene>
<dbReference type="PROSITE" id="PS51257">
    <property type="entry name" value="PROKAR_LIPOPROTEIN"/>
    <property type="match status" value="1"/>
</dbReference>
<sequence length="270" mass="28531">MLSHYRTGSESIEIAARRSFFAAAPASFGCGVFDMSGTSAALLRVAAMPSPIMNRVVGLPGDTALDDATLARITELFRERDIPQFWVHVWDGPGNGALRDSLLARGFQPQGSWAKFVCELDGFTPPAPASGLAVRRAGKHEFGLAGQILCDSFGMPPVLVPWMAGLNEAAGWQVYFACDAQGVPVATGALLVDGPNAWLGMGATLPAARRQGSQQMLMAVRLAAARAAGCGIAAVEADAQVRHSINNIQRAGFRPVGTRSNYLCPVDFTV</sequence>
<proteinExistence type="predicted"/>
<evidence type="ECO:0000313" key="2">
    <source>
        <dbReference type="EMBL" id="MRW84891.1"/>
    </source>
</evidence>
<feature type="domain" description="N-acetyltransferase" evidence="1">
    <location>
        <begin position="132"/>
        <end position="270"/>
    </location>
</feature>
<dbReference type="EMBL" id="WKJL01000007">
    <property type="protein sequence ID" value="MRW84891.1"/>
    <property type="molecule type" value="Genomic_DNA"/>
</dbReference>
<name>A0A844D1Q2_9BURK</name>
<accession>A0A844D1Q2</accession>
<evidence type="ECO:0000313" key="3">
    <source>
        <dbReference type="Proteomes" id="UP000439986"/>
    </source>
</evidence>
<dbReference type="InterPro" id="IPR016181">
    <property type="entry name" value="Acyl_CoA_acyltransferase"/>
</dbReference>
<dbReference type="AlphaFoldDB" id="A0A844D1Q2"/>